<dbReference type="EMBL" id="ABCK01000008">
    <property type="protein sequence ID" value="EDM27618.1"/>
    <property type="molecule type" value="Genomic_DNA"/>
</dbReference>
<dbReference type="InterPro" id="IPR014984">
    <property type="entry name" value="HopJ"/>
</dbReference>
<gene>
    <name evidence="1" type="ORF">LNTAR_20468</name>
</gene>
<evidence type="ECO:0000313" key="2">
    <source>
        <dbReference type="Proteomes" id="UP000004947"/>
    </source>
</evidence>
<sequence>MKLQEFLDKVKSRPKKIEFVETMEVIESYYDFTEVTFENGELVNCSGENNGSCKVFSFAQMHDLSKDETLALFGIYYRADVLTYPEGEDHPNIRQFMKSGWDGIKYAGQALSLKAKAGA</sequence>
<dbReference type="Pfam" id="PF08888">
    <property type="entry name" value="HopJ"/>
    <property type="match status" value="1"/>
</dbReference>
<keyword evidence="2" id="KW-1185">Reference proteome</keyword>
<name>A6DL16_9BACT</name>
<dbReference type="Proteomes" id="UP000004947">
    <property type="component" value="Unassembled WGS sequence"/>
</dbReference>
<accession>A6DL16</accession>
<dbReference type="eggNOG" id="ENOG5032RP0">
    <property type="taxonomic scope" value="Bacteria"/>
</dbReference>
<proteinExistence type="predicted"/>
<dbReference type="OrthoDB" id="9790826at2"/>
<organism evidence="1 2">
    <name type="scientific">Lentisphaera araneosa HTCC2155</name>
    <dbReference type="NCBI Taxonomy" id="313628"/>
    <lineage>
        <taxon>Bacteria</taxon>
        <taxon>Pseudomonadati</taxon>
        <taxon>Lentisphaerota</taxon>
        <taxon>Lentisphaeria</taxon>
        <taxon>Lentisphaerales</taxon>
        <taxon>Lentisphaeraceae</taxon>
        <taxon>Lentisphaera</taxon>
    </lineage>
</organism>
<reference evidence="1 2" key="1">
    <citation type="journal article" date="2010" name="J. Bacteriol.">
        <title>Genome sequence of Lentisphaera araneosa HTCC2155T, the type species of the order Lentisphaerales in the phylum Lentisphaerae.</title>
        <authorList>
            <person name="Thrash J.C."/>
            <person name="Cho J.C."/>
            <person name="Vergin K.L."/>
            <person name="Morris R.M."/>
            <person name="Giovannoni S.J."/>
        </authorList>
    </citation>
    <scope>NUCLEOTIDE SEQUENCE [LARGE SCALE GENOMIC DNA]</scope>
    <source>
        <strain evidence="1 2">HTCC2155</strain>
    </source>
</reference>
<dbReference type="InterPro" id="IPR038604">
    <property type="entry name" value="HopJ_sf"/>
</dbReference>
<evidence type="ECO:0000313" key="1">
    <source>
        <dbReference type="EMBL" id="EDM27618.1"/>
    </source>
</evidence>
<comment type="caution">
    <text evidence="1">The sequence shown here is derived from an EMBL/GenBank/DDBJ whole genome shotgun (WGS) entry which is preliminary data.</text>
</comment>
<dbReference type="RefSeq" id="WP_007278578.1">
    <property type="nucleotide sequence ID" value="NZ_ABCK01000008.1"/>
</dbReference>
<dbReference type="STRING" id="313628.LNTAR_20468"/>
<protein>
    <submittedName>
        <fullName evidence="1">Hypothetical cytosolic protein</fullName>
    </submittedName>
</protein>
<dbReference type="Gene3D" id="3.20.160.10">
    <property type="entry name" value="vpa0580 domain like"/>
    <property type="match status" value="1"/>
</dbReference>
<dbReference type="AlphaFoldDB" id="A6DL16"/>